<evidence type="ECO:0000313" key="2">
    <source>
        <dbReference type="Proteomes" id="UP001597079"/>
    </source>
</evidence>
<gene>
    <name evidence="1" type="ORF">ACFSB2_09180</name>
</gene>
<name>A0ABW4JHF3_9BACL</name>
<sequence length="228" mass="26186">MASELQNRVIQLFGEVSLALIELENQLLDAGDTTRIPHPLNERIEEKVRDIRYLSNILGAVHAEEADYFFSNKLSEIGVKARIGEDYLEIELPYEVITMSVKFRLLSKKMPIKAGYSNINRHWRTLMRQVIREINGLPFEAPLSFADVSVIVLMPNTSERDPDHFWFRPILDSLVAGQLLEDDYTKNVNLKFFYKVDKENPGVIIQVRQGSESEFPVIRVAPLDPNLT</sequence>
<dbReference type="Proteomes" id="UP001597079">
    <property type="component" value="Unassembled WGS sequence"/>
</dbReference>
<accession>A0ABW4JHF3</accession>
<comment type="caution">
    <text evidence="1">The sequence shown here is derived from an EMBL/GenBank/DDBJ whole genome shotgun (WGS) entry which is preliminary data.</text>
</comment>
<dbReference type="InterPro" id="IPR036614">
    <property type="entry name" value="RusA-like_sf"/>
</dbReference>
<dbReference type="Gene3D" id="3.30.1330.70">
    <property type="entry name" value="Holliday junction resolvase RusA"/>
    <property type="match status" value="1"/>
</dbReference>
<organism evidence="1 2">
    <name type="scientific">Alicyclobacillus fodiniaquatilis</name>
    <dbReference type="NCBI Taxonomy" id="1661150"/>
    <lineage>
        <taxon>Bacteria</taxon>
        <taxon>Bacillati</taxon>
        <taxon>Bacillota</taxon>
        <taxon>Bacilli</taxon>
        <taxon>Bacillales</taxon>
        <taxon>Alicyclobacillaceae</taxon>
        <taxon>Alicyclobacillus</taxon>
    </lineage>
</organism>
<dbReference type="RefSeq" id="WP_377942744.1">
    <property type="nucleotide sequence ID" value="NZ_JBHUCX010000023.1"/>
</dbReference>
<dbReference type="SUPFAM" id="SSF103084">
    <property type="entry name" value="Holliday junction resolvase RusA"/>
    <property type="match status" value="1"/>
</dbReference>
<reference evidence="2" key="1">
    <citation type="journal article" date="2019" name="Int. J. Syst. Evol. Microbiol.">
        <title>The Global Catalogue of Microorganisms (GCM) 10K type strain sequencing project: providing services to taxonomists for standard genome sequencing and annotation.</title>
        <authorList>
            <consortium name="The Broad Institute Genomics Platform"/>
            <consortium name="The Broad Institute Genome Sequencing Center for Infectious Disease"/>
            <person name="Wu L."/>
            <person name="Ma J."/>
        </authorList>
    </citation>
    <scope>NUCLEOTIDE SEQUENCE [LARGE SCALE GENOMIC DNA]</scope>
    <source>
        <strain evidence="2">CGMCC 1.12286</strain>
    </source>
</reference>
<proteinExistence type="predicted"/>
<protein>
    <submittedName>
        <fullName evidence="1">Uncharacterized protein</fullName>
    </submittedName>
</protein>
<evidence type="ECO:0000313" key="1">
    <source>
        <dbReference type="EMBL" id="MFD1674870.1"/>
    </source>
</evidence>
<dbReference type="EMBL" id="JBHUCX010000023">
    <property type="protein sequence ID" value="MFD1674870.1"/>
    <property type="molecule type" value="Genomic_DNA"/>
</dbReference>
<keyword evidence="2" id="KW-1185">Reference proteome</keyword>